<dbReference type="PANTHER" id="PTHR23239:SF44">
    <property type="entry name" value="KERATIN, TYPE I CYTOSKELETAL 23"/>
    <property type="match status" value="1"/>
</dbReference>
<dbReference type="AlphaFoldDB" id="G3IPF6"/>
<dbReference type="GO" id="GO:0005882">
    <property type="term" value="C:intermediate filament"/>
    <property type="evidence" value="ECO:0007669"/>
    <property type="project" value="UniProtKB-KW"/>
</dbReference>
<organism evidence="4 5">
    <name type="scientific">Cricetulus griseus</name>
    <name type="common">Chinese hamster</name>
    <name type="synonym">Cricetulus barabensis griseus</name>
    <dbReference type="NCBI Taxonomy" id="10029"/>
    <lineage>
        <taxon>Eukaryota</taxon>
        <taxon>Metazoa</taxon>
        <taxon>Chordata</taxon>
        <taxon>Craniata</taxon>
        <taxon>Vertebrata</taxon>
        <taxon>Euteleostomi</taxon>
        <taxon>Mammalia</taxon>
        <taxon>Eutheria</taxon>
        <taxon>Euarchontoglires</taxon>
        <taxon>Glires</taxon>
        <taxon>Rodentia</taxon>
        <taxon>Myomorpha</taxon>
        <taxon>Muroidea</taxon>
        <taxon>Cricetidae</taxon>
        <taxon>Cricetinae</taxon>
        <taxon>Cricetulus</taxon>
    </lineage>
</organism>
<reference evidence="5" key="1">
    <citation type="journal article" date="2011" name="Nat. Biotechnol.">
        <title>The genomic sequence of the Chinese hamster ovary (CHO)-K1 cell line.</title>
        <authorList>
            <person name="Xu X."/>
            <person name="Nagarajan H."/>
            <person name="Lewis N.E."/>
            <person name="Pan S."/>
            <person name="Cai Z."/>
            <person name="Liu X."/>
            <person name="Chen W."/>
            <person name="Xie M."/>
            <person name="Wang W."/>
            <person name="Hammond S."/>
            <person name="Andersen M.R."/>
            <person name="Neff N."/>
            <person name="Passarelli B."/>
            <person name="Koh W."/>
            <person name="Fan H.C."/>
            <person name="Wang J."/>
            <person name="Gui Y."/>
            <person name="Lee K.H."/>
            <person name="Betenbaugh M.J."/>
            <person name="Quake S.R."/>
            <person name="Famili I."/>
            <person name="Palsson B.O."/>
            <person name="Wang J."/>
        </authorList>
    </citation>
    <scope>NUCLEOTIDE SEQUENCE [LARGE SCALE GENOMIC DNA]</scope>
    <source>
        <strain evidence="5">CHO K1 cell line</strain>
    </source>
</reference>
<dbReference type="InParanoid" id="G3IPF6"/>
<evidence type="ECO:0000259" key="3">
    <source>
        <dbReference type="PROSITE" id="PS51842"/>
    </source>
</evidence>
<evidence type="ECO:0000256" key="2">
    <source>
        <dbReference type="ARBA" id="ARBA00023054"/>
    </source>
</evidence>
<dbReference type="PROSITE" id="PS51842">
    <property type="entry name" value="IF_ROD_2"/>
    <property type="match status" value="1"/>
</dbReference>
<dbReference type="GO" id="GO:0045109">
    <property type="term" value="P:intermediate filament organization"/>
    <property type="evidence" value="ECO:0007669"/>
    <property type="project" value="TreeGrafter"/>
</dbReference>
<keyword evidence="1" id="KW-0403">Intermediate filament</keyword>
<dbReference type="PRINTS" id="PR01248">
    <property type="entry name" value="TYPE1KERATIN"/>
</dbReference>
<dbReference type="GO" id="GO:0030855">
    <property type="term" value="P:epithelial cell differentiation"/>
    <property type="evidence" value="ECO:0007669"/>
    <property type="project" value="TreeGrafter"/>
</dbReference>
<protein>
    <submittedName>
        <fullName evidence="4">Keratin, type I cytoskeletal 23</fullName>
    </submittedName>
</protein>
<dbReference type="Proteomes" id="UP000001075">
    <property type="component" value="Unassembled WGS sequence"/>
</dbReference>
<evidence type="ECO:0000313" key="5">
    <source>
        <dbReference type="Proteomes" id="UP000001075"/>
    </source>
</evidence>
<dbReference type="InterPro" id="IPR039008">
    <property type="entry name" value="IF_rod_dom"/>
</dbReference>
<dbReference type="EMBL" id="JH010941">
    <property type="protein sequence ID" value="EGV91454.1"/>
    <property type="molecule type" value="Genomic_DNA"/>
</dbReference>
<evidence type="ECO:0000313" key="4">
    <source>
        <dbReference type="EMBL" id="EGV91454.1"/>
    </source>
</evidence>
<dbReference type="GO" id="GO:0005198">
    <property type="term" value="F:structural molecule activity"/>
    <property type="evidence" value="ECO:0007669"/>
    <property type="project" value="InterPro"/>
</dbReference>
<dbReference type="Pfam" id="PF00038">
    <property type="entry name" value="Filament"/>
    <property type="match status" value="1"/>
</dbReference>
<proteinExistence type="predicted"/>
<dbReference type="PANTHER" id="PTHR23239">
    <property type="entry name" value="INTERMEDIATE FILAMENT"/>
    <property type="match status" value="1"/>
</dbReference>
<feature type="domain" description="IF rod" evidence="3">
    <location>
        <begin position="1"/>
        <end position="96"/>
    </location>
</feature>
<sequence length="96" mass="11144">MEENHMPSDFKVSVKVDTTPGEDLIKVLEDMRQEYELIIKKKHQELDTWFREQSAAMSQELASPAPVQGNHSDIHELRRTFQALEIDLQAQHSRVS</sequence>
<name>G3IPF6_CRIGR</name>
<dbReference type="Gene3D" id="1.20.5.500">
    <property type="entry name" value="Single helix bin"/>
    <property type="match status" value="1"/>
</dbReference>
<evidence type="ECO:0000256" key="1">
    <source>
        <dbReference type="ARBA" id="ARBA00022754"/>
    </source>
</evidence>
<dbReference type="InterPro" id="IPR002957">
    <property type="entry name" value="Keratin_I"/>
</dbReference>
<gene>
    <name evidence="4" type="ORF">I79_025863</name>
</gene>
<keyword evidence="2" id="KW-0175">Coiled coil</keyword>
<dbReference type="PaxDb" id="10029-XP_007613521.1"/>
<accession>G3IPF6</accession>
<dbReference type="STRING" id="10029.G3IPF6"/>
<dbReference type="eggNOG" id="ENOG502QTH0">
    <property type="taxonomic scope" value="Eukaryota"/>
</dbReference>